<gene>
    <name evidence="1" type="ORF">HMJ29_06865</name>
</gene>
<sequence length="228" mass="24322">MQPQFFTTPRTARYISLGEPGPGIQHIWFCLHGREQSLQDFANQLVNLDTPERLLVLPEGLSRYALPALETTPEAADTVASWFAPDSIEADLTDLTVYLNGLATELLAACPPNTPVTVLGYGHGAAAACQWLAAGHVPYDRLVLYASIFPTEINRQATLAALPNRPVTVVTTTTDSFKPEVAGEGLVQDLHAAGLPAQLRYVSEGPLTLAALGPSAELAPDPAAPESR</sequence>
<dbReference type="KEGG" id="hts:HMJ29_06865"/>
<evidence type="ECO:0000313" key="1">
    <source>
        <dbReference type="EMBL" id="QJX46674.1"/>
    </source>
</evidence>
<dbReference type="RefSeq" id="WP_171590781.1">
    <property type="nucleotide sequence ID" value="NZ_CP053538.1"/>
</dbReference>
<dbReference type="InterPro" id="IPR029058">
    <property type="entry name" value="AB_hydrolase_fold"/>
</dbReference>
<keyword evidence="2" id="KW-1185">Reference proteome</keyword>
<name>A0A6M6BG13_9BACT</name>
<dbReference type="AlphaFoldDB" id="A0A6M6BG13"/>
<dbReference type="EMBL" id="CP053538">
    <property type="protein sequence ID" value="QJX46674.1"/>
    <property type="molecule type" value="Genomic_DNA"/>
</dbReference>
<dbReference type="Proteomes" id="UP000501623">
    <property type="component" value="Chromosome"/>
</dbReference>
<protein>
    <recommendedName>
        <fullName evidence="3">Phospholipase</fullName>
    </recommendedName>
</protein>
<dbReference type="Gene3D" id="3.40.50.1820">
    <property type="entry name" value="alpha/beta hydrolase"/>
    <property type="match status" value="1"/>
</dbReference>
<reference evidence="1 2" key="1">
    <citation type="submission" date="2020-05" db="EMBL/GenBank/DDBJ databases">
        <title>Complete genome sequence of Hymenobacter sp. TS19 in Coasted Sand Dune.</title>
        <authorList>
            <person name="Lee J.-H."/>
            <person name="Jung J.-H."/>
            <person name="Jeong S."/>
            <person name="Zhao L."/>
            <person name="Kim M.-K."/>
            <person name="Seo H.-S."/>
            <person name="Lim S."/>
        </authorList>
    </citation>
    <scope>NUCLEOTIDE SEQUENCE [LARGE SCALE GENOMIC DNA]</scope>
    <source>
        <strain evidence="1 2">TS19</strain>
    </source>
</reference>
<evidence type="ECO:0000313" key="2">
    <source>
        <dbReference type="Proteomes" id="UP000501623"/>
    </source>
</evidence>
<evidence type="ECO:0008006" key="3">
    <source>
        <dbReference type="Google" id="ProtNLM"/>
    </source>
</evidence>
<dbReference type="SUPFAM" id="SSF53474">
    <property type="entry name" value="alpha/beta-Hydrolases"/>
    <property type="match status" value="1"/>
</dbReference>
<accession>A0A6M6BG13</accession>
<organism evidence="1 2">
    <name type="scientific">Hymenobacter taeanensis</name>
    <dbReference type="NCBI Taxonomy" id="2735321"/>
    <lineage>
        <taxon>Bacteria</taxon>
        <taxon>Pseudomonadati</taxon>
        <taxon>Bacteroidota</taxon>
        <taxon>Cytophagia</taxon>
        <taxon>Cytophagales</taxon>
        <taxon>Hymenobacteraceae</taxon>
        <taxon>Hymenobacter</taxon>
    </lineage>
</organism>
<proteinExistence type="predicted"/>